<dbReference type="Proteomes" id="UP001054889">
    <property type="component" value="Unassembled WGS sequence"/>
</dbReference>
<reference evidence="2" key="2">
    <citation type="submission" date="2021-12" db="EMBL/GenBank/DDBJ databases">
        <title>Resequencing data analysis of finger millet.</title>
        <authorList>
            <person name="Hatakeyama M."/>
            <person name="Aluri S."/>
            <person name="Balachadran M.T."/>
            <person name="Sivarajan S.R."/>
            <person name="Poveda L."/>
            <person name="Shimizu-Inatsugi R."/>
            <person name="Schlapbach R."/>
            <person name="Sreeman S.M."/>
            <person name="Shimizu K.K."/>
        </authorList>
    </citation>
    <scope>NUCLEOTIDE SEQUENCE</scope>
</reference>
<gene>
    <name evidence="2" type="primary">ga26548</name>
    <name evidence="2" type="ORF">PR202_ga26548</name>
</gene>
<reference evidence="2" key="1">
    <citation type="journal article" date="2018" name="DNA Res.">
        <title>Multiple hybrid de novo genome assembly of finger millet, an orphan allotetraploid crop.</title>
        <authorList>
            <person name="Hatakeyama M."/>
            <person name="Aluri S."/>
            <person name="Balachadran M.T."/>
            <person name="Sivarajan S.R."/>
            <person name="Patrignani A."/>
            <person name="Gruter S."/>
            <person name="Poveda L."/>
            <person name="Shimizu-Inatsugi R."/>
            <person name="Baeten J."/>
            <person name="Francoijs K.J."/>
            <person name="Nataraja K.N."/>
            <person name="Reddy Y.A.N."/>
            <person name="Phadnis S."/>
            <person name="Ravikumar R.L."/>
            <person name="Schlapbach R."/>
            <person name="Sreeman S.M."/>
            <person name="Shimizu K.K."/>
        </authorList>
    </citation>
    <scope>NUCLEOTIDE SEQUENCE</scope>
</reference>
<protein>
    <submittedName>
        <fullName evidence="2">Uncharacterized protein</fullName>
    </submittedName>
</protein>
<dbReference type="AlphaFoldDB" id="A0AAV5DC80"/>
<feature type="region of interest" description="Disordered" evidence="1">
    <location>
        <begin position="49"/>
        <end position="68"/>
    </location>
</feature>
<proteinExistence type="predicted"/>
<evidence type="ECO:0000313" key="2">
    <source>
        <dbReference type="EMBL" id="GJN08609.1"/>
    </source>
</evidence>
<evidence type="ECO:0000256" key="1">
    <source>
        <dbReference type="SAM" id="MobiDB-lite"/>
    </source>
</evidence>
<dbReference type="EMBL" id="BQKI01000015">
    <property type="protein sequence ID" value="GJN08609.1"/>
    <property type="molecule type" value="Genomic_DNA"/>
</dbReference>
<sequence>MLPPPFAATFHPLQSPLTPPPCALPNPCLRRVREGIVCGGGYRAQREGLLRHAEHPPRRHAPGGQGRLSDPCAQGDTLIPFPFTPIALDWVLYCYSYYLAVQFACDILIRQDKVKLLDID</sequence>
<organism evidence="2 3">
    <name type="scientific">Eleusine coracana subsp. coracana</name>
    <dbReference type="NCBI Taxonomy" id="191504"/>
    <lineage>
        <taxon>Eukaryota</taxon>
        <taxon>Viridiplantae</taxon>
        <taxon>Streptophyta</taxon>
        <taxon>Embryophyta</taxon>
        <taxon>Tracheophyta</taxon>
        <taxon>Spermatophyta</taxon>
        <taxon>Magnoliopsida</taxon>
        <taxon>Liliopsida</taxon>
        <taxon>Poales</taxon>
        <taxon>Poaceae</taxon>
        <taxon>PACMAD clade</taxon>
        <taxon>Chloridoideae</taxon>
        <taxon>Cynodonteae</taxon>
        <taxon>Eleusininae</taxon>
        <taxon>Eleusine</taxon>
    </lineage>
</organism>
<comment type="caution">
    <text evidence="2">The sequence shown here is derived from an EMBL/GenBank/DDBJ whole genome shotgun (WGS) entry which is preliminary data.</text>
</comment>
<accession>A0AAV5DC80</accession>
<keyword evidence="3" id="KW-1185">Reference proteome</keyword>
<name>A0AAV5DC80_ELECO</name>
<evidence type="ECO:0000313" key="3">
    <source>
        <dbReference type="Proteomes" id="UP001054889"/>
    </source>
</evidence>